<evidence type="ECO:0000256" key="5">
    <source>
        <dbReference type="ARBA" id="ARBA00023136"/>
    </source>
</evidence>
<dbReference type="EMBL" id="LQMT02000007">
    <property type="protein sequence ID" value="ONF73735.1"/>
    <property type="molecule type" value="Genomic_DNA"/>
</dbReference>
<feature type="transmembrane region" description="Helical" evidence="6">
    <location>
        <begin position="47"/>
        <end position="67"/>
    </location>
</feature>
<feature type="transmembrane region" description="Helical" evidence="6">
    <location>
        <begin position="258"/>
        <end position="276"/>
    </location>
</feature>
<keyword evidence="3 6" id="KW-0812">Transmembrane</keyword>
<sequence>MTGQLVPLRQNRDFRLLWIGQTLSALGSTMSSVALPLLVLVATGSPIKAGIVALAGNLPFILLQLPAGAFVDRLNRRTVMISCDLGRALAAGSVAVALLADELTFAHLVVYAAVDATLAVPFQLAESAALSRIVVDESQLSTAIALNQGRAYGAELAGQPVGGLLFGIRNFLPFVAEAIAYVGSLLTVLALRTPLPAPPRTRAPHLLRDIKEGVTWFWSKPFLRWTALFVSASDFVINGLFLLLVVIAQREGVSEVEIGFMLALGGAGGVAGSLLAPLIQKRIGSMRLIVAGVAWIGAPMVAALALTTDYLSMGLLLGLTMSVWPVWNAVIMARWLVLIPDELMGRVQSAAVLIAGAPVPLAGLAAAFLYESLGSVGALLVFAGIMLTVAIFATLHKVVRDADIPVDADHSLT</sequence>
<dbReference type="PANTHER" id="PTHR23513:SF6">
    <property type="entry name" value="MAJOR FACILITATOR SUPERFAMILY ASSOCIATED DOMAIN-CONTAINING PROTEIN"/>
    <property type="match status" value="1"/>
</dbReference>
<dbReference type="Gene3D" id="1.20.1250.20">
    <property type="entry name" value="MFS general substrate transporter like domains"/>
    <property type="match status" value="1"/>
</dbReference>
<dbReference type="GO" id="GO:0022857">
    <property type="term" value="F:transmembrane transporter activity"/>
    <property type="evidence" value="ECO:0007669"/>
    <property type="project" value="InterPro"/>
</dbReference>
<feature type="transmembrane region" description="Helical" evidence="6">
    <location>
        <begin position="225"/>
        <end position="246"/>
    </location>
</feature>
<dbReference type="Pfam" id="PF07690">
    <property type="entry name" value="MFS_1"/>
    <property type="match status" value="1"/>
</dbReference>
<dbReference type="InterPro" id="IPR011701">
    <property type="entry name" value="MFS"/>
</dbReference>
<evidence type="ECO:0000256" key="6">
    <source>
        <dbReference type="SAM" id="Phobius"/>
    </source>
</evidence>
<name>A0A1W2M1J8_9PSEU</name>
<organism evidence="7 8">
    <name type="scientific">Amycolatopsis keratiniphila subsp. keratiniphila</name>
    <dbReference type="NCBI Taxonomy" id="227715"/>
    <lineage>
        <taxon>Bacteria</taxon>
        <taxon>Bacillati</taxon>
        <taxon>Actinomycetota</taxon>
        <taxon>Actinomycetes</taxon>
        <taxon>Pseudonocardiales</taxon>
        <taxon>Pseudonocardiaceae</taxon>
        <taxon>Amycolatopsis</taxon>
        <taxon>Amycolatopsis japonica group</taxon>
    </lineage>
</organism>
<dbReference type="PANTHER" id="PTHR23513">
    <property type="entry name" value="INTEGRAL MEMBRANE EFFLUX PROTEIN-RELATED"/>
    <property type="match status" value="1"/>
</dbReference>
<evidence type="ECO:0000256" key="4">
    <source>
        <dbReference type="ARBA" id="ARBA00022989"/>
    </source>
</evidence>
<evidence type="ECO:0008006" key="9">
    <source>
        <dbReference type="Google" id="ProtNLM"/>
    </source>
</evidence>
<dbReference type="Proteomes" id="UP000076660">
    <property type="component" value="Unassembled WGS sequence"/>
</dbReference>
<feature type="transmembrane region" description="Helical" evidence="6">
    <location>
        <begin position="16"/>
        <end position="41"/>
    </location>
</feature>
<evidence type="ECO:0000256" key="3">
    <source>
        <dbReference type="ARBA" id="ARBA00022692"/>
    </source>
</evidence>
<protein>
    <recommendedName>
        <fullName evidence="9">MFS transporter</fullName>
    </recommendedName>
</protein>
<dbReference type="OrthoDB" id="4544213at2"/>
<feature type="transmembrane region" description="Helical" evidence="6">
    <location>
        <begin position="376"/>
        <end position="395"/>
    </location>
</feature>
<feature type="transmembrane region" description="Helical" evidence="6">
    <location>
        <begin position="288"/>
        <end position="307"/>
    </location>
</feature>
<evidence type="ECO:0000313" key="8">
    <source>
        <dbReference type="Proteomes" id="UP000076660"/>
    </source>
</evidence>
<accession>A0A1W2M1J8</accession>
<comment type="subcellular location">
    <subcellularLocation>
        <location evidence="1">Cell membrane</location>
        <topology evidence="1">Multi-pass membrane protein</topology>
    </subcellularLocation>
</comment>
<dbReference type="GO" id="GO:0005886">
    <property type="term" value="C:plasma membrane"/>
    <property type="evidence" value="ECO:0007669"/>
    <property type="project" value="UniProtKB-SubCell"/>
</dbReference>
<comment type="caution">
    <text evidence="7">The sequence shown here is derived from an EMBL/GenBank/DDBJ whole genome shotgun (WGS) entry which is preliminary data.</text>
</comment>
<evidence type="ECO:0000256" key="1">
    <source>
        <dbReference type="ARBA" id="ARBA00004651"/>
    </source>
</evidence>
<keyword evidence="5 6" id="KW-0472">Membrane</keyword>
<gene>
    <name evidence="7" type="ORF">AVR91_0206435</name>
</gene>
<dbReference type="CDD" id="cd06173">
    <property type="entry name" value="MFS_MefA_like"/>
    <property type="match status" value="1"/>
</dbReference>
<feature type="transmembrane region" description="Helical" evidence="6">
    <location>
        <begin position="313"/>
        <end position="337"/>
    </location>
</feature>
<keyword evidence="4 6" id="KW-1133">Transmembrane helix</keyword>
<proteinExistence type="predicted"/>
<evidence type="ECO:0000256" key="2">
    <source>
        <dbReference type="ARBA" id="ARBA00022475"/>
    </source>
</evidence>
<feature type="transmembrane region" description="Helical" evidence="6">
    <location>
        <begin position="349"/>
        <end position="370"/>
    </location>
</feature>
<reference evidence="7 8" key="1">
    <citation type="submission" date="2016-12" db="EMBL/GenBank/DDBJ databases">
        <title>Amycolatopsis keratiniphila subsp. keratiniphila genome sequencing and assembly.</title>
        <authorList>
            <person name="Mayilraj S."/>
            <person name="Kaur N."/>
        </authorList>
    </citation>
    <scope>NUCLEOTIDE SEQUENCE [LARGE SCALE GENOMIC DNA]</scope>
    <source>
        <strain evidence="7 8">DSM 44409</strain>
    </source>
</reference>
<dbReference type="InterPro" id="IPR036259">
    <property type="entry name" value="MFS_trans_sf"/>
</dbReference>
<evidence type="ECO:0000313" key="7">
    <source>
        <dbReference type="EMBL" id="ONF73735.1"/>
    </source>
</evidence>
<dbReference type="SUPFAM" id="SSF103473">
    <property type="entry name" value="MFS general substrate transporter"/>
    <property type="match status" value="1"/>
</dbReference>
<dbReference type="RefSeq" id="WP_063274862.1">
    <property type="nucleotide sequence ID" value="NZ_LQMT02000007.1"/>
</dbReference>
<dbReference type="AlphaFoldDB" id="A0A1W2M1J8"/>
<keyword evidence="2" id="KW-1003">Cell membrane</keyword>